<dbReference type="EMBL" id="JACICC010000001">
    <property type="protein sequence ID" value="MBB3808466.1"/>
    <property type="molecule type" value="Genomic_DNA"/>
</dbReference>
<name>A0A7W5Z1S8_9HYPH</name>
<dbReference type="AlphaFoldDB" id="A0A7W5Z1S8"/>
<accession>A0A7W5Z1S8</accession>
<evidence type="ECO:0000256" key="1">
    <source>
        <dbReference type="SAM" id="Phobius"/>
    </source>
</evidence>
<reference evidence="2 3" key="1">
    <citation type="submission" date="2020-08" db="EMBL/GenBank/DDBJ databases">
        <title>Genomic Encyclopedia of Type Strains, Phase IV (KMG-IV): sequencing the most valuable type-strain genomes for metagenomic binning, comparative biology and taxonomic classification.</title>
        <authorList>
            <person name="Goeker M."/>
        </authorList>
    </citation>
    <scope>NUCLEOTIDE SEQUENCE [LARGE SCALE GENOMIC DNA]</scope>
    <source>
        <strain evidence="2 3">DSM 28760</strain>
    </source>
</reference>
<keyword evidence="1" id="KW-1133">Transmembrane helix</keyword>
<dbReference type="Proteomes" id="UP000537592">
    <property type="component" value="Unassembled WGS sequence"/>
</dbReference>
<keyword evidence="1" id="KW-0472">Membrane</keyword>
<evidence type="ECO:0000313" key="2">
    <source>
        <dbReference type="EMBL" id="MBB3808466.1"/>
    </source>
</evidence>
<evidence type="ECO:0000313" key="3">
    <source>
        <dbReference type="Proteomes" id="UP000537592"/>
    </source>
</evidence>
<protein>
    <submittedName>
        <fullName evidence="2">Uncharacterized protein</fullName>
    </submittedName>
</protein>
<proteinExistence type="predicted"/>
<comment type="caution">
    <text evidence="2">The sequence shown here is derived from an EMBL/GenBank/DDBJ whole genome shotgun (WGS) entry which is preliminary data.</text>
</comment>
<feature type="transmembrane region" description="Helical" evidence="1">
    <location>
        <begin position="6"/>
        <end position="26"/>
    </location>
</feature>
<sequence>MFGLPVAAIVGGLLGLSVGLLGHGLANRVIESWLDAAERDEDEPVAMTRGELEKWIVGLRRMVFVGTVIVFPVAGFLIGLAIGG</sequence>
<keyword evidence="3" id="KW-1185">Reference proteome</keyword>
<feature type="transmembrane region" description="Helical" evidence="1">
    <location>
        <begin position="62"/>
        <end position="82"/>
    </location>
</feature>
<keyword evidence="1" id="KW-0812">Transmembrane</keyword>
<dbReference type="RefSeq" id="WP_183750457.1">
    <property type="nucleotide sequence ID" value="NZ_JACICC010000001.1"/>
</dbReference>
<organism evidence="2 3">
    <name type="scientific">Pseudochelatococcus contaminans</name>
    <dbReference type="NCBI Taxonomy" id="1538103"/>
    <lineage>
        <taxon>Bacteria</taxon>
        <taxon>Pseudomonadati</taxon>
        <taxon>Pseudomonadota</taxon>
        <taxon>Alphaproteobacteria</taxon>
        <taxon>Hyphomicrobiales</taxon>
        <taxon>Chelatococcaceae</taxon>
        <taxon>Pseudochelatococcus</taxon>
    </lineage>
</organism>
<gene>
    <name evidence="2" type="ORF">FHS81_000520</name>
</gene>